<dbReference type="PANTHER" id="PTHR31126">
    <property type="entry name" value="TYROSINE-PROTEIN PHOSPHATASE"/>
    <property type="match status" value="1"/>
</dbReference>
<comment type="similarity">
    <text evidence="1">Belongs to the protein-tyrosine phosphatase family.</text>
</comment>
<feature type="domain" description="Tyrosine specific protein phosphatases" evidence="2">
    <location>
        <begin position="138"/>
        <end position="203"/>
    </location>
</feature>
<keyword evidence="4" id="KW-1185">Reference proteome</keyword>
<reference evidence="3 4" key="1">
    <citation type="submission" date="2020-05" db="EMBL/GenBank/DDBJ databases">
        <title>Genome Sequencing of Type Strains.</title>
        <authorList>
            <person name="Lemaire J.F."/>
            <person name="Inderbitzin P."/>
            <person name="Gregorio O.A."/>
            <person name="Collins S.B."/>
            <person name="Wespe N."/>
            <person name="Knight-Connoni V."/>
        </authorList>
    </citation>
    <scope>NUCLEOTIDE SEQUENCE [LARGE SCALE GENOMIC DNA]</scope>
    <source>
        <strain evidence="3 4">ATCC 25174</strain>
    </source>
</reference>
<dbReference type="EMBL" id="JABMCI010000070">
    <property type="protein sequence ID" value="NUU19549.1"/>
    <property type="molecule type" value="Genomic_DNA"/>
</dbReference>
<dbReference type="InterPro" id="IPR026893">
    <property type="entry name" value="Tyr/Ser_Pase_IphP-type"/>
</dbReference>
<name>A0A7Y6A6T5_9CELL</name>
<proteinExistence type="inferred from homology"/>
<dbReference type="InterPro" id="IPR029021">
    <property type="entry name" value="Prot-tyrosine_phosphatase-like"/>
</dbReference>
<evidence type="ECO:0000259" key="2">
    <source>
        <dbReference type="PROSITE" id="PS50056"/>
    </source>
</evidence>
<protein>
    <submittedName>
        <fullName evidence="3">Tyrosine-protein phosphatase</fullName>
    </submittedName>
</protein>
<dbReference type="PROSITE" id="PS00383">
    <property type="entry name" value="TYR_PHOSPHATASE_1"/>
    <property type="match status" value="1"/>
</dbReference>
<accession>A0A7Y6A6T5</accession>
<dbReference type="Proteomes" id="UP000565724">
    <property type="component" value="Unassembled WGS sequence"/>
</dbReference>
<dbReference type="Gene3D" id="3.90.190.10">
    <property type="entry name" value="Protein tyrosine phosphatase superfamily"/>
    <property type="match status" value="1"/>
</dbReference>
<dbReference type="GO" id="GO:0004721">
    <property type="term" value="F:phosphoprotein phosphatase activity"/>
    <property type="evidence" value="ECO:0007669"/>
    <property type="project" value="InterPro"/>
</dbReference>
<evidence type="ECO:0000256" key="1">
    <source>
        <dbReference type="ARBA" id="ARBA00009580"/>
    </source>
</evidence>
<sequence length="267" mass="27837">MSPVAVDPHILLSPAVTNLRDVGGRATADGGTVATGVAYRSAELAAGSVSTDPVLAGLRIRTVVDLRTDAERTSRPDQLPEGAQLRVLDVLADLPSAAAAQIPAALAGGGADALAGLDLSGQMLDVYRRLVVGGAARQAYAGLVRTVIDAERRAVLFHCTAGKDRTGWATTVLLLAAGVDEDGAMEEFLAVNPAVRTTYAPLLQQFGDAGGDPDALRPLLEVRAEYLHTALTLVRERFGSFDGYLTDGLGLGQVEVEALRRTLRADG</sequence>
<evidence type="ECO:0000313" key="4">
    <source>
        <dbReference type="Proteomes" id="UP000565724"/>
    </source>
</evidence>
<dbReference type="PANTHER" id="PTHR31126:SF1">
    <property type="entry name" value="TYROSINE SPECIFIC PROTEIN PHOSPHATASES DOMAIN-CONTAINING PROTEIN"/>
    <property type="match status" value="1"/>
</dbReference>
<dbReference type="SUPFAM" id="SSF52799">
    <property type="entry name" value="(Phosphotyrosine protein) phosphatases II"/>
    <property type="match status" value="1"/>
</dbReference>
<dbReference type="InterPro" id="IPR000387">
    <property type="entry name" value="Tyr_Pase_dom"/>
</dbReference>
<dbReference type="Pfam" id="PF13350">
    <property type="entry name" value="Y_phosphatase3"/>
    <property type="match status" value="1"/>
</dbReference>
<comment type="caution">
    <text evidence="3">The sequence shown here is derived from an EMBL/GenBank/DDBJ whole genome shotgun (WGS) entry which is preliminary data.</text>
</comment>
<dbReference type="AlphaFoldDB" id="A0A7Y6A6T5"/>
<gene>
    <name evidence="3" type="ORF">HP550_20065</name>
</gene>
<dbReference type="PROSITE" id="PS50056">
    <property type="entry name" value="TYR_PHOSPHATASE_2"/>
    <property type="match status" value="1"/>
</dbReference>
<evidence type="ECO:0000313" key="3">
    <source>
        <dbReference type="EMBL" id="NUU19549.1"/>
    </source>
</evidence>
<organism evidence="3 4">
    <name type="scientific">Cellulomonas humilata</name>
    <dbReference type="NCBI Taxonomy" id="144055"/>
    <lineage>
        <taxon>Bacteria</taxon>
        <taxon>Bacillati</taxon>
        <taxon>Actinomycetota</taxon>
        <taxon>Actinomycetes</taxon>
        <taxon>Micrococcales</taxon>
        <taxon>Cellulomonadaceae</taxon>
        <taxon>Cellulomonas</taxon>
    </lineage>
</organism>
<dbReference type="InterPro" id="IPR016130">
    <property type="entry name" value="Tyr_Pase_AS"/>
</dbReference>